<dbReference type="Gene3D" id="3.40.605.10">
    <property type="entry name" value="Aldehyde Dehydrogenase, Chain A, domain 1"/>
    <property type="match status" value="1"/>
</dbReference>
<dbReference type="InterPro" id="IPR047110">
    <property type="entry name" value="GABD/Sad-like"/>
</dbReference>
<comment type="similarity">
    <text evidence="1">Belongs to the aldehyde dehydrogenase family.</text>
</comment>
<proteinExistence type="inferred from homology"/>
<comment type="caution">
    <text evidence="5">The sequence shown here is derived from an EMBL/GenBank/DDBJ whole genome shotgun (WGS) entry which is preliminary data.</text>
</comment>
<accession>A0A5J4KLL2</accession>
<reference evidence="5 6" key="1">
    <citation type="submission" date="2019-10" db="EMBL/GenBank/DDBJ databases">
        <title>Dictyobacter vulcani sp. nov., within the class Ktedonobacteria, isolated from soil of volcanic Mt. Zao.</title>
        <authorList>
            <person name="Zheng Y."/>
            <person name="Wang C.M."/>
            <person name="Sakai Y."/>
            <person name="Abe K."/>
            <person name="Yokota A."/>
            <person name="Yabe S."/>
        </authorList>
    </citation>
    <scope>NUCLEOTIDE SEQUENCE [LARGE SCALE GENOMIC DNA]</scope>
    <source>
        <strain evidence="5 6">W12</strain>
    </source>
</reference>
<sequence length="477" mass="52210">MRTKIREKHHMSIQSINPATEEVLETFEAYSQEQIEEALTDASTAFKSWRKTSFAERGKLFHALANYMREHKARLARTASLEMGKPIVEAEAEVEKCALNCDYYADNAEKFLAPQDMLSNASKSYASFQPLGVVLALMPWNFPYWQVMRFAAPGLMAGNTAVLKHASNVSRVALEIEQMFQACGFPHGVFRTVLVPGAETEALIKDPRIAAVTLTGSEAAGTKVAATSGSVLKKHVLELGGSDAYIVLADADLDAAAKTAVQARYQNTGQSCIAAKRFFVEEAVADEFTEKFVKYTSQLRIGDPMDRETKVGPLARKDLRETLDKQVQDSLAQGAKLAIGGKNVAGNGYFYEPTILVDVQPDMTVFKEETFGPVAAVIRVRDAARAIELANSSIYGLSSNLWTRDLERAQELARDIEAGGVFINGMTASAPGLPFGGVKHSGYGRELSHFGIQEFVNVQTIWIGPKIEETPTQKPAE</sequence>
<evidence type="ECO:0000256" key="3">
    <source>
        <dbReference type="ARBA" id="ARBA00023002"/>
    </source>
</evidence>
<dbReference type="PROSITE" id="PS00070">
    <property type="entry name" value="ALDEHYDE_DEHYDR_CYS"/>
    <property type="match status" value="1"/>
</dbReference>
<evidence type="ECO:0000313" key="6">
    <source>
        <dbReference type="Proteomes" id="UP000326912"/>
    </source>
</evidence>
<dbReference type="InterPro" id="IPR015590">
    <property type="entry name" value="Aldehyde_DH_dom"/>
</dbReference>
<dbReference type="Proteomes" id="UP000326912">
    <property type="component" value="Unassembled WGS sequence"/>
</dbReference>
<name>A0A5J4KLL2_9CHLR</name>
<dbReference type="EMBL" id="BKZW01000001">
    <property type="protein sequence ID" value="GER88745.1"/>
    <property type="molecule type" value="Genomic_DNA"/>
</dbReference>
<dbReference type="PANTHER" id="PTHR43217:SF1">
    <property type="entry name" value="SUCCINATE SEMIALDEHYDE DEHYDROGENASE [NAD(P)+] SAD"/>
    <property type="match status" value="1"/>
</dbReference>
<dbReference type="InterPro" id="IPR016163">
    <property type="entry name" value="Ald_DH_C"/>
</dbReference>
<evidence type="ECO:0000259" key="4">
    <source>
        <dbReference type="Pfam" id="PF00171"/>
    </source>
</evidence>
<evidence type="ECO:0000256" key="2">
    <source>
        <dbReference type="ARBA" id="ARBA00022857"/>
    </source>
</evidence>
<evidence type="ECO:0000256" key="1">
    <source>
        <dbReference type="ARBA" id="ARBA00009986"/>
    </source>
</evidence>
<dbReference type="PANTHER" id="PTHR43217">
    <property type="entry name" value="SUCCINATE SEMIALDEHYDE DEHYDROGENASE [NAD(P)+] SAD"/>
    <property type="match status" value="1"/>
</dbReference>
<dbReference type="InterPro" id="IPR044148">
    <property type="entry name" value="ALDH_GabD1-like"/>
</dbReference>
<dbReference type="InterPro" id="IPR016161">
    <property type="entry name" value="Ald_DH/histidinol_DH"/>
</dbReference>
<keyword evidence="6" id="KW-1185">Reference proteome</keyword>
<feature type="domain" description="Aldehyde dehydrogenase" evidence="4">
    <location>
        <begin position="10"/>
        <end position="461"/>
    </location>
</feature>
<dbReference type="Gene3D" id="3.40.309.10">
    <property type="entry name" value="Aldehyde Dehydrogenase, Chain A, domain 2"/>
    <property type="match status" value="1"/>
</dbReference>
<organism evidence="5 6">
    <name type="scientific">Dictyobacter vulcani</name>
    <dbReference type="NCBI Taxonomy" id="2607529"/>
    <lineage>
        <taxon>Bacteria</taxon>
        <taxon>Bacillati</taxon>
        <taxon>Chloroflexota</taxon>
        <taxon>Ktedonobacteria</taxon>
        <taxon>Ktedonobacterales</taxon>
        <taxon>Dictyobacteraceae</taxon>
        <taxon>Dictyobacter</taxon>
    </lineage>
</organism>
<dbReference type="GO" id="GO:0004030">
    <property type="term" value="F:aldehyde dehydrogenase [NAD(P)+] activity"/>
    <property type="evidence" value="ECO:0007669"/>
    <property type="project" value="InterPro"/>
</dbReference>
<keyword evidence="3" id="KW-0560">Oxidoreductase</keyword>
<dbReference type="CDD" id="cd07100">
    <property type="entry name" value="ALDH_SSADH1_GabD1"/>
    <property type="match status" value="1"/>
</dbReference>
<dbReference type="GO" id="GO:0004777">
    <property type="term" value="F:succinate-semialdehyde dehydrogenase (NAD+) activity"/>
    <property type="evidence" value="ECO:0007669"/>
    <property type="project" value="TreeGrafter"/>
</dbReference>
<dbReference type="AlphaFoldDB" id="A0A5J4KLL2"/>
<dbReference type="FunFam" id="3.40.309.10:FF:000010">
    <property type="entry name" value="Gamma-aminobutyraldehyde dehydrogenase"/>
    <property type="match status" value="1"/>
</dbReference>
<protein>
    <submittedName>
        <fullName evidence="5">Succinate-semialdehyde dehydrogenase</fullName>
    </submittedName>
</protein>
<keyword evidence="2" id="KW-0521">NADP</keyword>
<dbReference type="SUPFAM" id="SSF53720">
    <property type="entry name" value="ALDH-like"/>
    <property type="match status" value="1"/>
</dbReference>
<evidence type="ECO:0000313" key="5">
    <source>
        <dbReference type="EMBL" id="GER88745.1"/>
    </source>
</evidence>
<gene>
    <name evidence="5" type="ORF">KDW_29070</name>
</gene>
<dbReference type="FunFam" id="3.40.605.10:FF:000012">
    <property type="entry name" value="NAD-dependent succinate-semialdehyde dehydrogenase"/>
    <property type="match status" value="1"/>
</dbReference>
<dbReference type="Pfam" id="PF00171">
    <property type="entry name" value="Aldedh"/>
    <property type="match status" value="1"/>
</dbReference>
<dbReference type="InterPro" id="IPR016162">
    <property type="entry name" value="Ald_DH_N"/>
</dbReference>
<dbReference type="InterPro" id="IPR016160">
    <property type="entry name" value="Ald_DH_CS_CYS"/>
</dbReference>